<feature type="compositionally biased region" description="Basic and acidic residues" evidence="1">
    <location>
        <begin position="80"/>
        <end position="114"/>
    </location>
</feature>
<name>A0ABU3TYB3_9FIRM</name>
<gene>
    <name evidence="2" type="ORF">RX402_05985</name>
</gene>
<organism evidence="2 3">
    <name type="scientific">Faecalibacterium wellingii</name>
    <dbReference type="NCBI Taxonomy" id="2929491"/>
    <lineage>
        <taxon>Bacteria</taxon>
        <taxon>Bacillati</taxon>
        <taxon>Bacillota</taxon>
        <taxon>Clostridia</taxon>
        <taxon>Eubacteriales</taxon>
        <taxon>Oscillospiraceae</taxon>
        <taxon>Faecalibacterium</taxon>
    </lineage>
</organism>
<reference evidence="2 3" key="1">
    <citation type="submission" date="2023-10" db="EMBL/GenBank/DDBJ databases">
        <title>Host Genetic Regulation of Human Gut Microbial Structural Variation.</title>
        <authorList>
            <person name="Harmsen H.J.M."/>
        </authorList>
    </citation>
    <scope>NUCLEOTIDE SEQUENCE [LARGE SCALE GENOMIC DNA]</scope>
    <source>
        <strain evidence="2 3">HTF-F</strain>
    </source>
</reference>
<dbReference type="RefSeq" id="WP_249236586.1">
    <property type="nucleotide sequence ID" value="NZ_CP094473.1"/>
</dbReference>
<proteinExistence type="predicted"/>
<evidence type="ECO:0000256" key="1">
    <source>
        <dbReference type="SAM" id="MobiDB-lite"/>
    </source>
</evidence>
<accession>A0ABU3TYB3</accession>
<protein>
    <recommendedName>
        <fullName evidence="4">TFIIB-type zinc ribbon-containing protein</fullName>
    </recommendedName>
</protein>
<dbReference type="Proteomes" id="UP001263246">
    <property type="component" value="Unassembled WGS sequence"/>
</dbReference>
<evidence type="ECO:0000313" key="2">
    <source>
        <dbReference type="EMBL" id="MDU8688301.1"/>
    </source>
</evidence>
<dbReference type="EMBL" id="JAWHPR010000003">
    <property type="protein sequence ID" value="MDU8688301.1"/>
    <property type="molecule type" value="Genomic_DNA"/>
</dbReference>
<evidence type="ECO:0000313" key="3">
    <source>
        <dbReference type="Proteomes" id="UP001263246"/>
    </source>
</evidence>
<sequence>MWSAKCPKCGAKILLEDANAKVIQCTSCGAQVRVNINVNYNYSKSEHTEHIVDDAKIKQAQNVDRVINLFASPIEERRAKKKAEEERIQREADQAERIRKEQEAKDAEEQRAYEEWASAQHEKHARQAGRAIAKAINYYRANERKILISVVLIVALLACRGVYDSVNQKQEQELAAHQAELARLKDEEIAASHLAMGEVKMPEIEIGMATDYRIVKQDFENAGFINITVEPVPDLTNTTTKRYNAVIEVTVDGVPRMNVGDWYKVDVPIVITYHTVGDTILTPQEEAYSIAQGLLHGKQD</sequence>
<comment type="caution">
    <text evidence="2">The sequence shown here is derived from an EMBL/GenBank/DDBJ whole genome shotgun (WGS) entry which is preliminary data.</text>
</comment>
<evidence type="ECO:0008006" key="4">
    <source>
        <dbReference type="Google" id="ProtNLM"/>
    </source>
</evidence>
<dbReference type="Gene3D" id="2.20.28.160">
    <property type="match status" value="1"/>
</dbReference>
<keyword evidence="3" id="KW-1185">Reference proteome</keyword>
<feature type="region of interest" description="Disordered" evidence="1">
    <location>
        <begin position="80"/>
        <end position="120"/>
    </location>
</feature>